<dbReference type="RefSeq" id="WP_148899077.1">
    <property type="nucleotide sequence ID" value="NZ_VNHY01000002.1"/>
</dbReference>
<keyword evidence="6" id="KW-1185">Reference proteome</keyword>
<dbReference type="Proteomes" id="UP000324595">
    <property type="component" value="Unassembled WGS sequence"/>
</dbReference>
<dbReference type="InterPro" id="IPR002347">
    <property type="entry name" value="SDR_fam"/>
</dbReference>
<dbReference type="SUPFAM" id="SSF51735">
    <property type="entry name" value="NAD(P)-binding Rossmann-fold domains"/>
    <property type="match status" value="1"/>
</dbReference>
<evidence type="ECO:0000313" key="6">
    <source>
        <dbReference type="Proteomes" id="UP000324595"/>
    </source>
</evidence>
<gene>
    <name evidence="5" type="ORF">LX73_1771</name>
</gene>
<evidence type="ECO:0000256" key="3">
    <source>
        <dbReference type="RuleBase" id="RU000363"/>
    </source>
</evidence>
<dbReference type="InterPro" id="IPR020904">
    <property type="entry name" value="Sc_DH/Rdtase_CS"/>
</dbReference>
<organism evidence="5 6">
    <name type="scientific">Fodinibius salinus</name>
    <dbReference type="NCBI Taxonomy" id="860790"/>
    <lineage>
        <taxon>Bacteria</taxon>
        <taxon>Pseudomonadati</taxon>
        <taxon>Balneolota</taxon>
        <taxon>Balneolia</taxon>
        <taxon>Balneolales</taxon>
        <taxon>Balneolaceae</taxon>
        <taxon>Fodinibius</taxon>
    </lineage>
</organism>
<dbReference type="PRINTS" id="PR00080">
    <property type="entry name" value="SDRFAMILY"/>
</dbReference>
<comment type="similarity">
    <text evidence="1 3">Belongs to the short-chain dehydrogenases/reductases (SDR) family.</text>
</comment>
<dbReference type="Gene3D" id="3.40.50.720">
    <property type="entry name" value="NAD(P)-binding Rossmann-like Domain"/>
    <property type="match status" value="1"/>
</dbReference>
<dbReference type="GO" id="GO:0016491">
    <property type="term" value="F:oxidoreductase activity"/>
    <property type="evidence" value="ECO:0007669"/>
    <property type="project" value="UniProtKB-KW"/>
</dbReference>
<reference evidence="5 6" key="1">
    <citation type="submission" date="2019-07" db="EMBL/GenBank/DDBJ databases">
        <title>Genomic Encyclopedia of Archaeal and Bacterial Type Strains, Phase II (KMG-II): from individual species to whole genera.</title>
        <authorList>
            <person name="Goeker M."/>
        </authorList>
    </citation>
    <scope>NUCLEOTIDE SEQUENCE [LARGE SCALE GENOMIC DNA]</scope>
    <source>
        <strain evidence="5 6">DSM 21935</strain>
    </source>
</reference>
<name>A0A5D3YKK7_9BACT</name>
<keyword evidence="2" id="KW-0560">Oxidoreductase</keyword>
<dbReference type="EMBL" id="VNHY01000002">
    <property type="protein sequence ID" value="TYP94048.1"/>
    <property type="molecule type" value="Genomic_DNA"/>
</dbReference>
<proteinExistence type="inferred from homology"/>
<evidence type="ECO:0000313" key="5">
    <source>
        <dbReference type="EMBL" id="TYP94048.1"/>
    </source>
</evidence>
<accession>A0A5D3YKK7</accession>
<evidence type="ECO:0000256" key="1">
    <source>
        <dbReference type="ARBA" id="ARBA00006484"/>
    </source>
</evidence>
<dbReference type="InterPro" id="IPR036291">
    <property type="entry name" value="NAD(P)-bd_dom_sf"/>
</dbReference>
<keyword evidence="4" id="KW-0175">Coiled coil</keyword>
<dbReference type="AlphaFoldDB" id="A0A5D3YKK7"/>
<comment type="caution">
    <text evidence="5">The sequence shown here is derived from an EMBL/GenBank/DDBJ whole genome shotgun (WGS) entry which is preliminary data.</text>
</comment>
<dbReference type="PRINTS" id="PR00081">
    <property type="entry name" value="GDHRDH"/>
</dbReference>
<dbReference type="PROSITE" id="PS00061">
    <property type="entry name" value="ADH_SHORT"/>
    <property type="match status" value="1"/>
</dbReference>
<protein>
    <submittedName>
        <fullName evidence="5">Short-chain dehydrogenase</fullName>
    </submittedName>
</protein>
<sequence length="240" mass="26944">MSKKIAIIGATSGIGRALARELHSRGHHIGATGRRIERLEELKQELERHISVTYMDVTNHENAINQLEQLKQKMGGIDTIVLNAGISNYQKAVGREGDLQIIDVNIRGFANLTAYSFSMFYKQGHGHIVGISSVASLFGWGLSAPYSASKAFVNTYLQGYRQKANHSDADIAVSTILPGFVKSEMTDGKKGMFWIAETEEAATQIADAIRRKKNWSYVPKRWRLVSWLIKLIPNWVWDRL</sequence>
<dbReference type="PANTHER" id="PTHR44196:SF3">
    <property type="entry name" value="SHORT CHAIN DEHYDROGENASE FAMILY PROTEIN"/>
    <property type="match status" value="1"/>
</dbReference>
<dbReference type="Pfam" id="PF00106">
    <property type="entry name" value="adh_short"/>
    <property type="match status" value="1"/>
</dbReference>
<evidence type="ECO:0000256" key="4">
    <source>
        <dbReference type="SAM" id="Coils"/>
    </source>
</evidence>
<dbReference type="PANTHER" id="PTHR44196">
    <property type="entry name" value="DEHYDROGENASE/REDUCTASE SDR FAMILY MEMBER 7B"/>
    <property type="match status" value="1"/>
</dbReference>
<dbReference type="GO" id="GO:0016020">
    <property type="term" value="C:membrane"/>
    <property type="evidence" value="ECO:0007669"/>
    <property type="project" value="TreeGrafter"/>
</dbReference>
<dbReference type="OrthoDB" id="822355at2"/>
<evidence type="ECO:0000256" key="2">
    <source>
        <dbReference type="ARBA" id="ARBA00023002"/>
    </source>
</evidence>
<feature type="coiled-coil region" evidence="4">
    <location>
        <begin position="29"/>
        <end position="56"/>
    </location>
</feature>